<evidence type="ECO:0000313" key="1">
    <source>
        <dbReference type="EMBL" id="KAK1858078.1"/>
    </source>
</evidence>
<gene>
    <name evidence="1" type="ORF">I4F81_000692</name>
</gene>
<dbReference type="Proteomes" id="UP000798662">
    <property type="component" value="Chromosome 1"/>
</dbReference>
<name>A0ACC3BKE5_PYRYE</name>
<accession>A0ACC3BKE5</accession>
<comment type="caution">
    <text evidence="1">The sequence shown here is derived from an EMBL/GenBank/DDBJ whole genome shotgun (WGS) entry which is preliminary data.</text>
</comment>
<sequence length="425" mass="42373">MAPHVRWYLAAAATAAASALWALAAAAATAAAAEAVPPVVRMRPIDIWGTYTTAHDWTGGRCPTNFTLGQGEPFSAADGISGRPPHADNALNFLGAALSEGGVPCSAGALVAVKSIEMFNPNIMAGVGKPNGTSLMWANAFSMRMFFWADVVGLGVSTIPCGASTSRWGNDTWVAFGELDWSVLRTLPGGGGTERIILGGTNRTAVFLRPSGIMCIMAAPPRRGLARPPPPPAGGDGVGDDDGGDAAGTPTTAGDGGQRTAVSAGAAAGIAAAAVAVGLALGVVGGLSASGCRRRRRRRRPLLSSPPVGHSLPATDAAGGRPAAPPPPPSMWRPPLPRAGGPPAPPPVVGLVLPTSGEPDGPPPAAGAAAASALAAKDLREAFGLADAPPMPPELADSMAPPPMPDALRGSTISDPSTGARSGRS</sequence>
<evidence type="ECO:0000313" key="2">
    <source>
        <dbReference type="Proteomes" id="UP000798662"/>
    </source>
</evidence>
<keyword evidence="2" id="KW-1185">Reference proteome</keyword>
<proteinExistence type="predicted"/>
<protein>
    <submittedName>
        <fullName evidence="1">Uncharacterized protein</fullName>
    </submittedName>
</protein>
<organism evidence="1 2">
    <name type="scientific">Pyropia yezoensis</name>
    <name type="common">Susabi-nori</name>
    <name type="synonym">Porphyra yezoensis</name>
    <dbReference type="NCBI Taxonomy" id="2788"/>
    <lineage>
        <taxon>Eukaryota</taxon>
        <taxon>Rhodophyta</taxon>
        <taxon>Bangiophyceae</taxon>
        <taxon>Bangiales</taxon>
        <taxon>Bangiaceae</taxon>
        <taxon>Pyropia</taxon>
    </lineage>
</organism>
<reference evidence="1" key="1">
    <citation type="submission" date="2019-11" db="EMBL/GenBank/DDBJ databases">
        <title>Nori genome reveals adaptations in red seaweeds to the harsh intertidal environment.</title>
        <authorList>
            <person name="Wang D."/>
            <person name="Mao Y."/>
        </authorList>
    </citation>
    <scope>NUCLEOTIDE SEQUENCE</scope>
    <source>
        <tissue evidence="1">Gametophyte</tissue>
    </source>
</reference>
<dbReference type="EMBL" id="CM020618">
    <property type="protein sequence ID" value="KAK1858078.1"/>
    <property type="molecule type" value="Genomic_DNA"/>
</dbReference>